<reference evidence="6" key="1">
    <citation type="journal article" date="2013" name="Science">
        <title>Gene transfer from bacteria and archaea facilitated evolution of an extremophilic eukaryote.</title>
        <authorList>
            <person name="Schonknecht G."/>
            <person name="Chen W.H."/>
            <person name="Ternes C.M."/>
            <person name="Barbier G.G."/>
            <person name="Shrestha R.P."/>
            <person name="Stanke M."/>
            <person name="Brautigam A."/>
            <person name="Baker B.J."/>
            <person name="Banfield J.F."/>
            <person name="Garavito R.M."/>
            <person name="Carr K."/>
            <person name="Wilkerson C."/>
            <person name="Rensing S.A."/>
            <person name="Gagneul D."/>
            <person name="Dickenson N.E."/>
            <person name="Oesterhelt C."/>
            <person name="Lercher M.J."/>
            <person name="Weber A.P."/>
        </authorList>
    </citation>
    <scope>NUCLEOTIDE SEQUENCE [LARGE SCALE GENOMIC DNA]</scope>
    <source>
        <strain evidence="6">074W</strain>
    </source>
</reference>
<comment type="similarity">
    <text evidence="1">Belongs to the eukaryotic ribosomal protein P1/P2 family.</text>
</comment>
<dbReference type="GO" id="GO:0006414">
    <property type="term" value="P:translational elongation"/>
    <property type="evidence" value="ECO:0007669"/>
    <property type="project" value="InterPro"/>
</dbReference>
<dbReference type="PANTHER" id="PTHR45696:SF10">
    <property type="entry name" value="LARGE RIBOSOMAL SUBUNIT PROTEIN P1"/>
    <property type="match status" value="1"/>
</dbReference>
<gene>
    <name evidence="5" type="ORF">Gasu_51830</name>
</gene>
<feature type="region of interest" description="Disordered" evidence="4">
    <location>
        <begin position="79"/>
        <end position="118"/>
    </location>
</feature>
<dbReference type="OMA" id="REELMCV"/>
<feature type="compositionally biased region" description="Basic and acidic residues" evidence="4">
    <location>
        <begin position="94"/>
        <end position="103"/>
    </location>
</feature>
<dbReference type="RefSeq" id="XP_005703722.1">
    <property type="nucleotide sequence ID" value="XM_005703665.1"/>
</dbReference>
<evidence type="ECO:0000256" key="4">
    <source>
        <dbReference type="SAM" id="MobiDB-lite"/>
    </source>
</evidence>
<keyword evidence="3" id="KW-0687">Ribonucleoprotein</keyword>
<dbReference type="FunFam" id="1.10.10.1410:FF:000001">
    <property type="entry name" value="60S acidic ribosomal protein P1"/>
    <property type="match status" value="1"/>
</dbReference>
<dbReference type="PANTHER" id="PTHR45696">
    <property type="entry name" value="60S ACIDIC RIBOSOMAL PROTEIN P1"/>
    <property type="match status" value="1"/>
</dbReference>
<dbReference type="Pfam" id="PF00428">
    <property type="entry name" value="Ribosomal_60s"/>
    <property type="match status" value="1"/>
</dbReference>
<evidence type="ECO:0000313" key="5">
    <source>
        <dbReference type="EMBL" id="EME27202.1"/>
    </source>
</evidence>
<dbReference type="InterPro" id="IPR038716">
    <property type="entry name" value="P1/P2_N_sf"/>
</dbReference>
<dbReference type="InterPro" id="IPR027534">
    <property type="entry name" value="Ribosomal_P1/P2"/>
</dbReference>
<sequence length="118" mass="12248">MADTHASEMACVYAGLILHDEGLPITDENIKTLLTAAQVHVEPFWPGLFARMIQKVDIDGLVTNIGSAPSPATIAAVAASSGPAGGAAPASGKEASKEEAKKEEEEEEDEDLGLGLFD</sequence>
<protein>
    <submittedName>
        <fullName evidence="5">60S ribosomal protein LP1</fullName>
    </submittedName>
</protein>
<dbReference type="KEGG" id="gsl:Gasu_51830"/>
<dbReference type="STRING" id="130081.M2XBC1"/>
<dbReference type="GO" id="GO:0002181">
    <property type="term" value="P:cytoplasmic translation"/>
    <property type="evidence" value="ECO:0007669"/>
    <property type="project" value="TreeGrafter"/>
</dbReference>
<keyword evidence="6" id="KW-1185">Reference proteome</keyword>
<evidence type="ECO:0000256" key="3">
    <source>
        <dbReference type="ARBA" id="ARBA00023274"/>
    </source>
</evidence>
<feature type="compositionally biased region" description="Low complexity" evidence="4">
    <location>
        <begin position="79"/>
        <end position="93"/>
    </location>
</feature>
<dbReference type="GO" id="GO:0003735">
    <property type="term" value="F:structural constituent of ribosome"/>
    <property type="evidence" value="ECO:0007669"/>
    <property type="project" value="InterPro"/>
</dbReference>
<dbReference type="GO" id="GO:0030295">
    <property type="term" value="F:protein kinase activator activity"/>
    <property type="evidence" value="ECO:0007669"/>
    <property type="project" value="TreeGrafter"/>
</dbReference>
<dbReference type="AlphaFoldDB" id="M2XBC1"/>
<dbReference type="Gene3D" id="1.10.10.1410">
    <property type="match status" value="1"/>
</dbReference>
<dbReference type="Proteomes" id="UP000030680">
    <property type="component" value="Unassembled WGS sequence"/>
</dbReference>
<keyword evidence="2 5" id="KW-0689">Ribosomal protein</keyword>
<organism evidence="5 6">
    <name type="scientific">Galdieria sulphuraria</name>
    <name type="common">Red alga</name>
    <dbReference type="NCBI Taxonomy" id="130081"/>
    <lineage>
        <taxon>Eukaryota</taxon>
        <taxon>Rhodophyta</taxon>
        <taxon>Bangiophyceae</taxon>
        <taxon>Galdieriales</taxon>
        <taxon>Galdieriaceae</taxon>
        <taxon>Galdieria</taxon>
    </lineage>
</organism>
<dbReference type="eggNOG" id="KOG1762">
    <property type="taxonomic scope" value="Eukaryota"/>
</dbReference>
<evidence type="ECO:0000256" key="2">
    <source>
        <dbReference type="ARBA" id="ARBA00022980"/>
    </source>
</evidence>
<dbReference type="Gramene" id="EME27202">
    <property type="protein sequence ID" value="EME27202"/>
    <property type="gene ID" value="Gasu_51830"/>
</dbReference>
<proteinExistence type="inferred from homology"/>
<dbReference type="OrthoDB" id="2194681at2759"/>
<dbReference type="EMBL" id="KB454535">
    <property type="protein sequence ID" value="EME27202.1"/>
    <property type="molecule type" value="Genomic_DNA"/>
</dbReference>
<name>M2XBC1_GALSU</name>
<dbReference type="CDD" id="cd05831">
    <property type="entry name" value="Ribosomal_P1"/>
    <property type="match status" value="1"/>
</dbReference>
<dbReference type="GO" id="GO:0022625">
    <property type="term" value="C:cytosolic large ribosomal subunit"/>
    <property type="evidence" value="ECO:0007669"/>
    <property type="project" value="TreeGrafter"/>
</dbReference>
<dbReference type="GeneID" id="17086130"/>
<accession>M2XBC1</accession>
<dbReference type="GO" id="GO:0043021">
    <property type="term" value="F:ribonucleoprotein complex binding"/>
    <property type="evidence" value="ECO:0007669"/>
    <property type="project" value="TreeGrafter"/>
</dbReference>
<evidence type="ECO:0000313" key="6">
    <source>
        <dbReference type="Proteomes" id="UP000030680"/>
    </source>
</evidence>
<evidence type="ECO:0000256" key="1">
    <source>
        <dbReference type="ARBA" id="ARBA00005436"/>
    </source>
</evidence>
<dbReference type="HAMAP" id="MF_01478">
    <property type="entry name" value="Ribosomal_L12_arch"/>
    <property type="match status" value="1"/>
</dbReference>